<feature type="region of interest" description="Disordered" evidence="1">
    <location>
        <begin position="31"/>
        <end position="59"/>
    </location>
</feature>
<feature type="chain" id="PRO_5021972292" description="ABC-type transport auxiliary lipoprotein component domain-containing protein" evidence="2">
    <location>
        <begin position="29"/>
        <end position="199"/>
    </location>
</feature>
<evidence type="ECO:0000256" key="1">
    <source>
        <dbReference type="SAM" id="MobiDB-lite"/>
    </source>
</evidence>
<dbReference type="AlphaFoldDB" id="A0A518EPB8"/>
<evidence type="ECO:0000313" key="4">
    <source>
        <dbReference type="EMBL" id="QDV05937.1"/>
    </source>
</evidence>
<gene>
    <name evidence="4" type="ORF">Poly30_14400</name>
</gene>
<dbReference type="Proteomes" id="UP000320390">
    <property type="component" value="Chromosome"/>
</dbReference>
<dbReference type="RefSeq" id="WP_145195664.1">
    <property type="nucleotide sequence ID" value="NZ_CP036434.1"/>
</dbReference>
<dbReference type="Gene3D" id="3.40.50.10610">
    <property type="entry name" value="ABC-type transport auxiliary lipoprotein component"/>
    <property type="match status" value="1"/>
</dbReference>
<evidence type="ECO:0000259" key="3">
    <source>
        <dbReference type="Pfam" id="PF03886"/>
    </source>
</evidence>
<keyword evidence="2" id="KW-0732">Signal</keyword>
<proteinExistence type="predicted"/>
<organism evidence="4 5">
    <name type="scientific">Saltatorellus ferox</name>
    <dbReference type="NCBI Taxonomy" id="2528018"/>
    <lineage>
        <taxon>Bacteria</taxon>
        <taxon>Pseudomonadati</taxon>
        <taxon>Planctomycetota</taxon>
        <taxon>Planctomycetia</taxon>
        <taxon>Planctomycetia incertae sedis</taxon>
        <taxon>Saltatorellus</taxon>
    </lineage>
</organism>
<feature type="domain" description="ABC-type transport auxiliary lipoprotein component" evidence="3">
    <location>
        <begin position="54"/>
        <end position="192"/>
    </location>
</feature>
<sequence length="199" mass="21792" precursor="true">MKISMPIRFLTCLALGLLPGCLSLTPDAPTPTRWLSPMPQASTPGTNQGGIKTPQPKVPSLRMGTVAASDAITDQLIRRVSEVEILYVDSARWAESPAVVVQRMLEDELFQRQGFVSDAGAERRLDVHVITFEEHLEPRREGWVAVIARLVDGDGRALMHRRFEAHVPVDGEDPALVAEALVTGVKRVVQEISALVALK</sequence>
<dbReference type="InterPro" id="IPR005586">
    <property type="entry name" value="ABC_trans_aux"/>
</dbReference>
<evidence type="ECO:0000313" key="5">
    <source>
        <dbReference type="Proteomes" id="UP000320390"/>
    </source>
</evidence>
<dbReference type="SUPFAM" id="SSF159594">
    <property type="entry name" value="XCC0632-like"/>
    <property type="match status" value="1"/>
</dbReference>
<feature type="compositionally biased region" description="Polar residues" evidence="1">
    <location>
        <begin position="39"/>
        <end position="50"/>
    </location>
</feature>
<dbReference type="EMBL" id="CP036434">
    <property type="protein sequence ID" value="QDV05937.1"/>
    <property type="molecule type" value="Genomic_DNA"/>
</dbReference>
<evidence type="ECO:0000256" key="2">
    <source>
        <dbReference type="SAM" id="SignalP"/>
    </source>
</evidence>
<protein>
    <recommendedName>
        <fullName evidence="3">ABC-type transport auxiliary lipoprotein component domain-containing protein</fullName>
    </recommendedName>
</protein>
<name>A0A518EPB8_9BACT</name>
<feature type="signal peptide" evidence="2">
    <location>
        <begin position="1"/>
        <end position="28"/>
    </location>
</feature>
<dbReference type="Pfam" id="PF03886">
    <property type="entry name" value="ABC_trans_aux"/>
    <property type="match status" value="1"/>
</dbReference>
<dbReference type="OrthoDB" id="7391077at2"/>
<keyword evidence="5" id="KW-1185">Reference proteome</keyword>
<reference evidence="4 5" key="1">
    <citation type="submission" date="2019-02" db="EMBL/GenBank/DDBJ databases">
        <title>Deep-cultivation of Planctomycetes and their phenomic and genomic characterization uncovers novel biology.</title>
        <authorList>
            <person name="Wiegand S."/>
            <person name="Jogler M."/>
            <person name="Boedeker C."/>
            <person name="Pinto D."/>
            <person name="Vollmers J."/>
            <person name="Rivas-Marin E."/>
            <person name="Kohn T."/>
            <person name="Peeters S.H."/>
            <person name="Heuer A."/>
            <person name="Rast P."/>
            <person name="Oberbeckmann S."/>
            <person name="Bunk B."/>
            <person name="Jeske O."/>
            <person name="Meyerdierks A."/>
            <person name="Storesund J.E."/>
            <person name="Kallscheuer N."/>
            <person name="Luecker S."/>
            <person name="Lage O.M."/>
            <person name="Pohl T."/>
            <person name="Merkel B.J."/>
            <person name="Hornburger P."/>
            <person name="Mueller R.-W."/>
            <person name="Bruemmer F."/>
            <person name="Labrenz M."/>
            <person name="Spormann A.M."/>
            <person name="Op den Camp H."/>
            <person name="Overmann J."/>
            <person name="Amann R."/>
            <person name="Jetten M.S.M."/>
            <person name="Mascher T."/>
            <person name="Medema M.H."/>
            <person name="Devos D.P."/>
            <person name="Kaster A.-K."/>
            <person name="Ovreas L."/>
            <person name="Rohde M."/>
            <person name="Galperin M.Y."/>
            <person name="Jogler C."/>
        </authorList>
    </citation>
    <scope>NUCLEOTIDE SEQUENCE [LARGE SCALE GENOMIC DNA]</scope>
    <source>
        <strain evidence="4 5">Poly30</strain>
    </source>
</reference>
<accession>A0A518EPB8</accession>